<evidence type="ECO:0000313" key="1">
    <source>
        <dbReference type="EMBL" id="KAH6631558.1"/>
    </source>
</evidence>
<accession>A0ACB7P644</accession>
<gene>
    <name evidence="1" type="ORF">F5144DRAFT_612196</name>
</gene>
<evidence type="ECO:0000313" key="2">
    <source>
        <dbReference type="Proteomes" id="UP000724584"/>
    </source>
</evidence>
<name>A0ACB7P644_9PEZI</name>
<dbReference type="EMBL" id="JAGIZQ010000004">
    <property type="protein sequence ID" value="KAH6631558.1"/>
    <property type="molecule type" value="Genomic_DNA"/>
</dbReference>
<protein>
    <submittedName>
        <fullName evidence="1">Mss4-like protein</fullName>
    </submittedName>
</protein>
<sequence>MTTPTPASPPLQTYRGNCHCGAFVYEVEVPEITSAGDCNCSICYKRGYLWLVPKKPVVVVKDEGKLVGYSFASGALDHQFCGNCGTTVLAKSGMFPAGVGINARTIQKLDLWSLEVKTSKGDTYGTPYAAPPFSGDEPAPAGFEDGKTYHGSCHCGAVTTSVRVKGSLGDGTYDGRLMECNCSYCRTGGFVWIYPQSNQLAIQGRDNLSYYKFGNNIWRKLFCKTCGVYIGSEVNPDLTAEEIAALPEMYQQFRTNHINTQPLNLRLINGLNVKSLEPGRGDGWSKQDPPYVYP</sequence>
<comment type="caution">
    <text evidence="1">The sequence shown here is derived from an EMBL/GenBank/DDBJ whole genome shotgun (WGS) entry which is preliminary data.</text>
</comment>
<organism evidence="1 2">
    <name type="scientific">Chaetomium tenue</name>
    <dbReference type="NCBI Taxonomy" id="1854479"/>
    <lineage>
        <taxon>Eukaryota</taxon>
        <taxon>Fungi</taxon>
        <taxon>Dikarya</taxon>
        <taxon>Ascomycota</taxon>
        <taxon>Pezizomycotina</taxon>
        <taxon>Sordariomycetes</taxon>
        <taxon>Sordariomycetidae</taxon>
        <taxon>Sordariales</taxon>
        <taxon>Chaetomiaceae</taxon>
        <taxon>Chaetomium</taxon>
    </lineage>
</organism>
<dbReference type="Proteomes" id="UP000724584">
    <property type="component" value="Unassembled WGS sequence"/>
</dbReference>
<keyword evidence="2" id="KW-1185">Reference proteome</keyword>
<proteinExistence type="predicted"/>
<reference evidence="1 2" key="1">
    <citation type="journal article" date="2021" name="Nat. Commun.">
        <title>Genetic determinants of endophytism in the Arabidopsis root mycobiome.</title>
        <authorList>
            <person name="Mesny F."/>
            <person name="Miyauchi S."/>
            <person name="Thiergart T."/>
            <person name="Pickel B."/>
            <person name="Atanasova L."/>
            <person name="Karlsson M."/>
            <person name="Huettel B."/>
            <person name="Barry K.W."/>
            <person name="Haridas S."/>
            <person name="Chen C."/>
            <person name="Bauer D."/>
            <person name="Andreopoulos W."/>
            <person name="Pangilinan J."/>
            <person name="LaButti K."/>
            <person name="Riley R."/>
            <person name="Lipzen A."/>
            <person name="Clum A."/>
            <person name="Drula E."/>
            <person name="Henrissat B."/>
            <person name="Kohler A."/>
            <person name="Grigoriev I.V."/>
            <person name="Martin F.M."/>
            <person name="Hacquard S."/>
        </authorList>
    </citation>
    <scope>NUCLEOTIDE SEQUENCE [LARGE SCALE GENOMIC DNA]</scope>
    <source>
        <strain evidence="1 2">MPI-SDFR-AT-0079</strain>
    </source>
</reference>